<evidence type="ECO:0008006" key="3">
    <source>
        <dbReference type="Google" id="ProtNLM"/>
    </source>
</evidence>
<dbReference type="Proteomes" id="UP000652761">
    <property type="component" value="Unassembled WGS sequence"/>
</dbReference>
<dbReference type="AlphaFoldDB" id="A0A843XBW8"/>
<reference evidence="1" key="1">
    <citation type="submission" date="2017-07" db="EMBL/GenBank/DDBJ databases">
        <title>Taro Niue Genome Assembly and Annotation.</title>
        <authorList>
            <person name="Atibalentja N."/>
            <person name="Keating K."/>
            <person name="Fields C.J."/>
        </authorList>
    </citation>
    <scope>NUCLEOTIDE SEQUENCE</scope>
    <source>
        <strain evidence="1">Niue_2</strain>
        <tissue evidence="1">Leaf</tissue>
    </source>
</reference>
<comment type="caution">
    <text evidence="1">The sequence shown here is derived from an EMBL/GenBank/DDBJ whole genome shotgun (WGS) entry which is preliminary data.</text>
</comment>
<evidence type="ECO:0000313" key="1">
    <source>
        <dbReference type="EMBL" id="MQM16795.1"/>
    </source>
</evidence>
<organism evidence="1 2">
    <name type="scientific">Colocasia esculenta</name>
    <name type="common">Wild taro</name>
    <name type="synonym">Arum esculentum</name>
    <dbReference type="NCBI Taxonomy" id="4460"/>
    <lineage>
        <taxon>Eukaryota</taxon>
        <taxon>Viridiplantae</taxon>
        <taxon>Streptophyta</taxon>
        <taxon>Embryophyta</taxon>
        <taxon>Tracheophyta</taxon>
        <taxon>Spermatophyta</taxon>
        <taxon>Magnoliopsida</taxon>
        <taxon>Liliopsida</taxon>
        <taxon>Araceae</taxon>
        <taxon>Aroideae</taxon>
        <taxon>Colocasieae</taxon>
        <taxon>Colocasia</taxon>
    </lineage>
</organism>
<protein>
    <recommendedName>
        <fullName evidence="3">Retrotransposon gag domain-containing protein</fullName>
    </recommendedName>
</protein>
<evidence type="ECO:0000313" key="2">
    <source>
        <dbReference type="Proteomes" id="UP000652761"/>
    </source>
</evidence>
<dbReference type="EMBL" id="NMUH01007171">
    <property type="protein sequence ID" value="MQM16795.1"/>
    <property type="molecule type" value="Genomic_DNA"/>
</dbReference>
<accession>A0A843XBW8</accession>
<gene>
    <name evidence="1" type="ORF">Taro_049756</name>
</gene>
<keyword evidence="2" id="KW-1185">Reference proteome</keyword>
<name>A0A843XBW8_COLES</name>
<sequence length="136" mass="14968">MMVLEYEARFVELSKFAPHIVADERRKAKKFVMGLKPSLRSKLVAFDHRTLDEALSAACRQESEEQGSLAVHVGDKGVDANLSVQQVICIEEWLVDRGMRGVAELREETSRRGAIRVGARGGLGVNRGIAGDSNAF</sequence>
<dbReference type="OrthoDB" id="913391at2759"/>
<proteinExistence type="predicted"/>